<dbReference type="EMBL" id="GBRH01276388">
    <property type="protein sequence ID" value="JAD21507.1"/>
    <property type="molecule type" value="Transcribed_RNA"/>
</dbReference>
<sequence>MEAAFATEADVSAGTSDGGTAVKHEPVPEWNDLSIDSICDCDDVWEELDAIPGTEMDQEDKAAAGFDVDEFTATGRSCGWVDDCPYLVEAMQFVEH</sequence>
<reference evidence="2" key="1">
    <citation type="submission" date="2014-09" db="EMBL/GenBank/DDBJ databases">
        <authorList>
            <person name="Magalhaes I.L.F."/>
            <person name="Oliveira U."/>
            <person name="Santos F.R."/>
            <person name="Vidigal T.H.D.A."/>
            <person name="Brescovit A.D."/>
            <person name="Santos A.J."/>
        </authorList>
    </citation>
    <scope>NUCLEOTIDE SEQUENCE</scope>
    <source>
        <tissue evidence="2">Shoot tissue taken approximately 20 cm above the soil surface</tissue>
    </source>
</reference>
<reference evidence="2" key="2">
    <citation type="journal article" date="2015" name="Data Brief">
        <title>Shoot transcriptome of the giant reed, Arundo donax.</title>
        <authorList>
            <person name="Barrero R.A."/>
            <person name="Guerrero F.D."/>
            <person name="Moolhuijzen P."/>
            <person name="Goolsby J.A."/>
            <person name="Tidwell J."/>
            <person name="Bellgard S.E."/>
            <person name="Bellgard M.I."/>
        </authorList>
    </citation>
    <scope>NUCLEOTIDE SEQUENCE</scope>
    <source>
        <tissue evidence="2">Shoot tissue taken approximately 20 cm above the soil surface</tissue>
    </source>
</reference>
<protein>
    <submittedName>
        <fullName evidence="2">Uncharacterized protein</fullName>
    </submittedName>
</protein>
<name>A0A0A8YEB8_ARUDO</name>
<evidence type="ECO:0000313" key="2">
    <source>
        <dbReference type="EMBL" id="JAD21507.1"/>
    </source>
</evidence>
<proteinExistence type="predicted"/>
<accession>A0A0A8YEB8</accession>
<evidence type="ECO:0000256" key="1">
    <source>
        <dbReference type="SAM" id="MobiDB-lite"/>
    </source>
</evidence>
<organism evidence="2">
    <name type="scientific">Arundo donax</name>
    <name type="common">Giant reed</name>
    <name type="synonym">Donax arundinaceus</name>
    <dbReference type="NCBI Taxonomy" id="35708"/>
    <lineage>
        <taxon>Eukaryota</taxon>
        <taxon>Viridiplantae</taxon>
        <taxon>Streptophyta</taxon>
        <taxon>Embryophyta</taxon>
        <taxon>Tracheophyta</taxon>
        <taxon>Spermatophyta</taxon>
        <taxon>Magnoliopsida</taxon>
        <taxon>Liliopsida</taxon>
        <taxon>Poales</taxon>
        <taxon>Poaceae</taxon>
        <taxon>PACMAD clade</taxon>
        <taxon>Arundinoideae</taxon>
        <taxon>Arundineae</taxon>
        <taxon>Arundo</taxon>
    </lineage>
</organism>
<dbReference type="AlphaFoldDB" id="A0A0A8YEB8"/>
<feature type="region of interest" description="Disordered" evidence="1">
    <location>
        <begin position="1"/>
        <end position="27"/>
    </location>
</feature>